<evidence type="ECO:0000256" key="1">
    <source>
        <dbReference type="ARBA" id="ARBA00004251"/>
    </source>
</evidence>
<keyword evidence="8" id="KW-0325">Glycoprotein</keyword>
<feature type="domain" description="SEFIR" evidence="12">
    <location>
        <begin position="475"/>
        <end position="618"/>
    </location>
</feature>
<evidence type="ECO:0000256" key="6">
    <source>
        <dbReference type="ARBA" id="ARBA00023136"/>
    </source>
</evidence>
<evidence type="ECO:0000256" key="5">
    <source>
        <dbReference type="ARBA" id="ARBA00022989"/>
    </source>
</evidence>
<feature type="transmembrane region" description="Helical" evidence="10">
    <location>
        <begin position="418"/>
        <end position="443"/>
    </location>
</feature>
<dbReference type="PANTHER" id="PTHR15583:SF20">
    <property type="entry name" value="INTERLEUKIN CYTOKINE RECEPTOR-RELATED PROTEIN 1"/>
    <property type="match status" value="1"/>
</dbReference>
<evidence type="ECO:0000256" key="2">
    <source>
        <dbReference type="ARBA" id="ARBA00022475"/>
    </source>
</evidence>
<accession>A0AAD4NDN2</accession>
<dbReference type="PROSITE" id="PS51534">
    <property type="entry name" value="SEFIR"/>
    <property type="match status" value="1"/>
</dbReference>
<dbReference type="PANTHER" id="PTHR15583">
    <property type="entry name" value="INTERLEUKIN-17 RECEPTOR"/>
    <property type="match status" value="1"/>
</dbReference>
<evidence type="ECO:0000313" key="13">
    <source>
        <dbReference type="EMBL" id="KAI1726338.1"/>
    </source>
</evidence>
<keyword evidence="7" id="KW-0675">Receptor</keyword>
<evidence type="ECO:0000256" key="9">
    <source>
        <dbReference type="SAM" id="MobiDB-lite"/>
    </source>
</evidence>
<keyword evidence="4 11" id="KW-0732">Signal</keyword>
<keyword evidence="2" id="KW-1003">Cell membrane</keyword>
<feature type="chain" id="PRO_5041967432" evidence="11">
    <location>
        <begin position="35"/>
        <end position="904"/>
    </location>
</feature>
<comment type="subcellular location">
    <subcellularLocation>
        <location evidence="1">Cell membrane</location>
        <topology evidence="1">Single-pass type I membrane protein</topology>
    </subcellularLocation>
</comment>
<comment type="caution">
    <text evidence="13">The sequence shown here is derived from an EMBL/GenBank/DDBJ whole genome shotgun (WGS) entry which is preliminary data.</text>
</comment>
<evidence type="ECO:0000256" key="8">
    <source>
        <dbReference type="ARBA" id="ARBA00023180"/>
    </source>
</evidence>
<gene>
    <name evidence="13" type="ORF">DdX_03053</name>
</gene>
<keyword evidence="14" id="KW-1185">Reference proteome</keyword>
<dbReference type="InterPro" id="IPR038683">
    <property type="entry name" value="IL17RA/B_FnIII-like_1_sf"/>
</dbReference>
<dbReference type="Gene3D" id="2.60.40.2160">
    <property type="entry name" value="Interleukin-17 receptor A/B, fibronectin-III-like domain 1"/>
    <property type="match status" value="1"/>
</dbReference>
<evidence type="ECO:0000313" key="14">
    <source>
        <dbReference type="Proteomes" id="UP001201812"/>
    </source>
</evidence>
<evidence type="ECO:0000256" key="4">
    <source>
        <dbReference type="ARBA" id="ARBA00022729"/>
    </source>
</evidence>
<keyword evidence="3 10" id="KW-0812">Transmembrane</keyword>
<dbReference type="AlphaFoldDB" id="A0AAD4NDN2"/>
<feature type="compositionally biased region" description="Basic and acidic residues" evidence="9">
    <location>
        <begin position="878"/>
        <end position="888"/>
    </location>
</feature>
<evidence type="ECO:0000256" key="7">
    <source>
        <dbReference type="ARBA" id="ARBA00023170"/>
    </source>
</evidence>
<feature type="signal peptide" evidence="11">
    <location>
        <begin position="1"/>
        <end position="34"/>
    </location>
</feature>
<evidence type="ECO:0000259" key="12">
    <source>
        <dbReference type="PROSITE" id="PS51534"/>
    </source>
</evidence>
<dbReference type="Gene3D" id="3.40.50.11530">
    <property type="match status" value="1"/>
</dbReference>
<proteinExistence type="predicted"/>
<protein>
    <submittedName>
        <fullName evidence="13">SEFIR domain-containing protein</fullName>
    </submittedName>
</protein>
<dbReference type="Proteomes" id="UP001201812">
    <property type="component" value="Unassembled WGS sequence"/>
</dbReference>
<dbReference type="Pfam" id="PF08357">
    <property type="entry name" value="SEFIR"/>
    <property type="match status" value="1"/>
</dbReference>
<dbReference type="Pfam" id="PF23608">
    <property type="entry name" value="Ig_ILCR1"/>
    <property type="match status" value="1"/>
</dbReference>
<evidence type="ECO:0000256" key="3">
    <source>
        <dbReference type="ARBA" id="ARBA00022692"/>
    </source>
</evidence>
<evidence type="ECO:0000256" key="11">
    <source>
        <dbReference type="SAM" id="SignalP"/>
    </source>
</evidence>
<sequence>MSWRSVRRQHAARSGLFWISSVFLLILSFDSIYCAEQNNGNNATVLPSEAAALLKNGTSDNLDFGESIPNDSYTTDCADQHYKDVLSCSVHIVDCNTDKEKIVPKIVDSLPAPGEAHDIRIEPFAKAISRRPTNAQLTVDISWQTPPNNSTRLLSAFLLEIKSEDRKQQVCFLFNVSQSNWTSEAISSSPRLHFSTDSVFKFNYDYDVTVYTLPQSTSRTRSVHKKFSAPQNPFIVNHSPTSGFISPNCSQYSNPYASRWSAGFRKIYLHSLARQIQVEFVGAPPQYCFEQYEVRLLDETGLELVHSGIVTVEQMRRETIKNSTVFFGEFNFTNLEMEKGYIPSVIPIERAHDGRCLCPVYGTDPYDNKVVCSCVAADYKPVRLTRVIVENNPNCHNCVNATVPPLVPKPQQPESGHWTVLLVLNLIFLVIILVGFILVLITYRRYKKTVEKVNLENGGLAMSKNPLLLISPGASLNILIVYAHDSKEHEAAVMALADLLKDVFHMQVGLDCWDGDKIERNMVDYLSSSVVNADKIVVVNSVGAIHRYHCKIAGGDYVVERNSAGTFDHLFLAQIDMVLQHSCIVSTRFTNSTNDDVLPMLQGCLQYVIPTNLVPLVSALVGRNLKQDPRFTGFTPQVDRLNKAVQVMDEMSQREPGWFLKTHHRRPIPASRLMETALESSFKLAAHTEELLPVHGDSVVTMVSSGASTIEQTNEEEEPLVPTRPQLRQQSISLQMSQIPQTSVEIAGGSSHDIEDEPGSLSETESEGRLKQEIMSEARLGADNTAYYIASHPVDSGMFETVDESLDSGQSHARRNKCDQNEEFSQTSGQMERPKIIVEDGEVTNTSEDSRTPEYIGLTEIDRASCEDVTKRIPQSRDATDDKSDKFDSGMISDAEMRLVTASS</sequence>
<organism evidence="13 14">
    <name type="scientific">Ditylenchus destructor</name>
    <dbReference type="NCBI Taxonomy" id="166010"/>
    <lineage>
        <taxon>Eukaryota</taxon>
        <taxon>Metazoa</taxon>
        <taxon>Ecdysozoa</taxon>
        <taxon>Nematoda</taxon>
        <taxon>Chromadorea</taxon>
        <taxon>Rhabditida</taxon>
        <taxon>Tylenchina</taxon>
        <taxon>Tylenchomorpha</taxon>
        <taxon>Sphaerularioidea</taxon>
        <taxon>Anguinidae</taxon>
        <taxon>Anguininae</taxon>
        <taxon>Ditylenchus</taxon>
    </lineage>
</organism>
<keyword evidence="6 10" id="KW-0472">Membrane</keyword>
<dbReference type="Pfam" id="PF25519">
    <property type="entry name" value="ILCR1_N"/>
    <property type="match status" value="1"/>
</dbReference>
<dbReference type="EMBL" id="JAKKPZ010000002">
    <property type="protein sequence ID" value="KAI1726338.1"/>
    <property type="molecule type" value="Genomic_DNA"/>
</dbReference>
<feature type="region of interest" description="Disordered" evidence="9">
    <location>
        <begin position="748"/>
        <end position="768"/>
    </location>
</feature>
<reference evidence="13" key="1">
    <citation type="submission" date="2022-01" db="EMBL/GenBank/DDBJ databases">
        <title>Genome Sequence Resource for Two Populations of Ditylenchus destructor, the Migratory Endoparasitic Phytonematode.</title>
        <authorList>
            <person name="Zhang H."/>
            <person name="Lin R."/>
            <person name="Xie B."/>
        </authorList>
    </citation>
    <scope>NUCLEOTIDE SEQUENCE</scope>
    <source>
        <strain evidence="13">BazhouSP</strain>
    </source>
</reference>
<dbReference type="InterPro" id="IPR057066">
    <property type="entry name" value="Ig_ILCR1"/>
</dbReference>
<feature type="region of interest" description="Disordered" evidence="9">
    <location>
        <begin position="808"/>
        <end position="904"/>
    </location>
</feature>
<dbReference type="GO" id="GO:0030368">
    <property type="term" value="F:interleukin-17 receptor activity"/>
    <property type="evidence" value="ECO:0007669"/>
    <property type="project" value="InterPro"/>
</dbReference>
<dbReference type="InterPro" id="IPR013568">
    <property type="entry name" value="SEFIR_dom"/>
</dbReference>
<dbReference type="InterPro" id="IPR039465">
    <property type="entry name" value="IL-17_rcpt-like"/>
</dbReference>
<evidence type="ECO:0000256" key="10">
    <source>
        <dbReference type="SAM" id="Phobius"/>
    </source>
</evidence>
<dbReference type="GO" id="GO:0005886">
    <property type="term" value="C:plasma membrane"/>
    <property type="evidence" value="ECO:0007669"/>
    <property type="project" value="UniProtKB-SubCell"/>
</dbReference>
<keyword evidence="5 10" id="KW-1133">Transmembrane helix</keyword>
<feature type="compositionally biased region" description="Basic and acidic residues" evidence="9">
    <location>
        <begin position="860"/>
        <end position="871"/>
    </location>
</feature>
<name>A0AAD4NDN2_9BILA</name>